<name>A0A5Q4VEA2_9BACT</name>
<dbReference type="InterPro" id="IPR028098">
    <property type="entry name" value="Glyco_trans_4-like_N"/>
</dbReference>
<evidence type="ECO:0000313" key="5">
    <source>
        <dbReference type="Proteomes" id="UP000321899"/>
    </source>
</evidence>
<keyword evidence="5" id="KW-1185">Reference proteome</keyword>
<comment type="caution">
    <text evidence="4">The sequence shown here is derived from an EMBL/GenBank/DDBJ whole genome shotgun (WGS) entry which is preliminary data.</text>
</comment>
<dbReference type="GO" id="GO:0016757">
    <property type="term" value="F:glycosyltransferase activity"/>
    <property type="evidence" value="ECO:0007669"/>
    <property type="project" value="InterPro"/>
</dbReference>
<gene>
    <name evidence="4" type="ORF">FIM25_06210</name>
</gene>
<dbReference type="Pfam" id="PF13439">
    <property type="entry name" value="Glyco_transf_4"/>
    <property type="match status" value="1"/>
</dbReference>
<dbReference type="AlphaFoldDB" id="A0A5Q4VEA2"/>
<dbReference type="CDD" id="cd03809">
    <property type="entry name" value="GT4_MtfB-like"/>
    <property type="match status" value="1"/>
</dbReference>
<keyword evidence="1 4" id="KW-0808">Transferase</keyword>
<dbReference type="PANTHER" id="PTHR46401">
    <property type="entry name" value="GLYCOSYLTRANSFERASE WBBK-RELATED"/>
    <property type="match status" value="1"/>
</dbReference>
<evidence type="ECO:0000256" key="1">
    <source>
        <dbReference type="ARBA" id="ARBA00022679"/>
    </source>
</evidence>
<feature type="domain" description="Glycosyltransferase subfamily 4-like N-terminal" evidence="3">
    <location>
        <begin position="146"/>
        <end position="239"/>
    </location>
</feature>
<dbReference type="PANTHER" id="PTHR46401:SF2">
    <property type="entry name" value="GLYCOSYLTRANSFERASE WBBK-RELATED"/>
    <property type="match status" value="1"/>
</dbReference>
<dbReference type="EMBL" id="VDMB01000005">
    <property type="protein sequence ID" value="TYT75293.1"/>
    <property type="molecule type" value="Genomic_DNA"/>
</dbReference>
<accession>A0A5Q4VEA2</accession>
<proteinExistence type="predicted"/>
<dbReference type="OrthoDB" id="9767517at2"/>
<evidence type="ECO:0000259" key="3">
    <source>
        <dbReference type="Pfam" id="PF13439"/>
    </source>
</evidence>
<reference evidence="4 5" key="1">
    <citation type="submission" date="2019-06" db="EMBL/GenBank/DDBJ databases">
        <title>Desulfobotulus mexicanus sp. nov., a novel sulfate-reducing bacterium isolated from the sediment of an alkaline crater lake in Mexico.</title>
        <authorList>
            <person name="Hirschler-Rea A."/>
        </authorList>
    </citation>
    <scope>NUCLEOTIDE SEQUENCE [LARGE SCALE GENOMIC DNA]</scope>
    <source>
        <strain evidence="4 5">PAR22N</strain>
    </source>
</reference>
<dbReference type="Pfam" id="PF00534">
    <property type="entry name" value="Glycos_transf_1"/>
    <property type="match status" value="1"/>
</dbReference>
<dbReference type="GO" id="GO:0009103">
    <property type="term" value="P:lipopolysaccharide biosynthetic process"/>
    <property type="evidence" value="ECO:0007669"/>
    <property type="project" value="TreeGrafter"/>
</dbReference>
<protein>
    <submittedName>
        <fullName evidence="4">Glycosyltransferase family 4 protein</fullName>
    </submittedName>
</protein>
<organism evidence="4 5">
    <name type="scientific">Desulfobotulus mexicanus</name>
    <dbReference type="NCBI Taxonomy" id="2586642"/>
    <lineage>
        <taxon>Bacteria</taxon>
        <taxon>Pseudomonadati</taxon>
        <taxon>Thermodesulfobacteriota</taxon>
        <taxon>Desulfobacteria</taxon>
        <taxon>Desulfobacterales</taxon>
        <taxon>Desulfobacteraceae</taxon>
        <taxon>Desulfobotulus</taxon>
    </lineage>
</organism>
<dbReference type="SUPFAM" id="SSF53756">
    <property type="entry name" value="UDP-Glycosyltransferase/glycogen phosphorylase"/>
    <property type="match status" value="1"/>
</dbReference>
<sequence length="442" mass="49080">MEQNLLTYLKPSSGGWNCTTKSSIPHPMGWNSAHGKAAPGCLKILSLKKATEMRILLGLDPLRPPLTGIGSYTKHLAEELIRMPDLEVGGYGFGNIFSPEKMIKLLSATYLLQNKSATGQDHIKNRLREIPGAYALLKTLMHRSMKQKLEHSNLKFLCHAPDFILPRSSGRNVVTIHDLSHLKYPETHPPARVKWLKKMLPETLRRASGIITVSEYIRKELLESGLIPDGKPVYAIPNGCSAGFHPRNRDMVLPTLAKYKLGWRRFILGVGTLEPRKNPSGLVEAYLKLPDEVTESFPLILVGVKGWKNQQLNKILSHVTPVKNIHLTGYLPEKEVQELTASAAVFVYPSLYEGFGLPVLEAMASGTAVLTSNRGALAELGEKGAMLVNPEKPSAISKSMEIMLTDPEENRKWQKAGRKKAALYSWKKCATMTSDVYRMVNG</sequence>
<dbReference type="InterPro" id="IPR001296">
    <property type="entry name" value="Glyco_trans_1"/>
</dbReference>
<evidence type="ECO:0000259" key="2">
    <source>
        <dbReference type="Pfam" id="PF00534"/>
    </source>
</evidence>
<dbReference type="Proteomes" id="UP000321899">
    <property type="component" value="Unassembled WGS sequence"/>
</dbReference>
<feature type="domain" description="Glycosyl transferase family 1" evidence="2">
    <location>
        <begin position="265"/>
        <end position="419"/>
    </location>
</feature>
<evidence type="ECO:0000313" key="4">
    <source>
        <dbReference type="EMBL" id="TYT75293.1"/>
    </source>
</evidence>
<dbReference type="Gene3D" id="3.40.50.2000">
    <property type="entry name" value="Glycogen Phosphorylase B"/>
    <property type="match status" value="2"/>
</dbReference>